<dbReference type="KEGG" id="sgrg:L0C25_07080"/>
<dbReference type="InterPro" id="IPR019587">
    <property type="entry name" value="Polyketide_cyclase/dehydratase"/>
</dbReference>
<proteinExistence type="predicted"/>
<keyword evidence="2" id="KW-1185">Reference proteome</keyword>
<dbReference type="Proteomes" id="UP001164390">
    <property type="component" value="Chromosome"/>
</dbReference>
<reference evidence="1" key="1">
    <citation type="submission" date="2022-01" db="EMBL/GenBank/DDBJ databases">
        <title>Nocardioidaceae gen. sp. A5X3R13.</title>
        <authorList>
            <person name="Lopez Marin M.A."/>
            <person name="Uhlik O."/>
        </authorList>
    </citation>
    <scope>NUCLEOTIDE SEQUENCE</scope>
    <source>
        <strain evidence="1">A5X3R13</strain>
    </source>
</reference>
<accession>A0AA46TK76</accession>
<evidence type="ECO:0000313" key="2">
    <source>
        <dbReference type="Proteomes" id="UP001164390"/>
    </source>
</evidence>
<evidence type="ECO:0000313" key="1">
    <source>
        <dbReference type="EMBL" id="UYM06832.1"/>
    </source>
</evidence>
<dbReference type="RefSeq" id="WP_271635755.1">
    <property type="nucleotide sequence ID" value="NZ_CP094970.1"/>
</dbReference>
<dbReference type="Pfam" id="PF10604">
    <property type="entry name" value="Polyketide_cyc2"/>
    <property type="match status" value="1"/>
</dbReference>
<protein>
    <submittedName>
        <fullName evidence="1">SRPBCC family protein</fullName>
    </submittedName>
</protein>
<dbReference type="SUPFAM" id="SSF55961">
    <property type="entry name" value="Bet v1-like"/>
    <property type="match status" value="1"/>
</dbReference>
<dbReference type="AlphaFoldDB" id="A0AA46TK76"/>
<gene>
    <name evidence="1" type="ORF">L0C25_07080</name>
</gene>
<name>A0AA46TK76_9ACTN</name>
<dbReference type="EMBL" id="CP094970">
    <property type="protein sequence ID" value="UYM06832.1"/>
    <property type="molecule type" value="Genomic_DNA"/>
</dbReference>
<dbReference type="Gene3D" id="3.30.530.20">
    <property type="match status" value="1"/>
</dbReference>
<sequence length="160" mass="16852">MRPTESPAYRQALIGSVDAAAPACATGSIDIEAPRDAVWDTLAHVENWPSLRDDISKAVPSGPPATGSGFTWHAGGVPVTSAFALVERATRLTWANTAPGMAMACVYEFDELGPARARIRCEESMDAAAVAPHIDDGVLADNIRTWLEGIKAYVEGAGSE</sequence>
<organism evidence="1 2">
    <name type="scientific">Solicola gregarius</name>
    <dbReference type="NCBI Taxonomy" id="2908642"/>
    <lineage>
        <taxon>Bacteria</taxon>
        <taxon>Bacillati</taxon>
        <taxon>Actinomycetota</taxon>
        <taxon>Actinomycetes</taxon>
        <taxon>Propionibacteriales</taxon>
        <taxon>Nocardioidaceae</taxon>
        <taxon>Solicola</taxon>
    </lineage>
</organism>
<dbReference type="InterPro" id="IPR023393">
    <property type="entry name" value="START-like_dom_sf"/>
</dbReference>